<protein>
    <submittedName>
        <fullName evidence="2">Flavin reductase like protein</fullName>
    </submittedName>
</protein>
<dbReference type="SUPFAM" id="SSF50475">
    <property type="entry name" value="FMN-binding split barrel"/>
    <property type="match status" value="1"/>
</dbReference>
<sequence length="56" mass="6370">MLKRAIAACDCEIVDRYEIGTHHILIGRIIDQMVQEGMRSLLSFDRRFGSFTALDG</sequence>
<gene>
    <name evidence="2" type="ORF">IQ26_06849</name>
</gene>
<organism evidence="2 3">
    <name type="scientific">Mesorhizobium tianshanense</name>
    <dbReference type="NCBI Taxonomy" id="39844"/>
    <lineage>
        <taxon>Bacteria</taxon>
        <taxon>Pseudomonadati</taxon>
        <taxon>Pseudomonadota</taxon>
        <taxon>Alphaproteobacteria</taxon>
        <taxon>Hyphomicrobiales</taxon>
        <taxon>Phyllobacteriaceae</taxon>
        <taxon>Mesorhizobium</taxon>
    </lineage>
</organism>
<dbReference type="Proteomes" id="UP000317122">
    <property type="component" value="Unassembled WGS sequence"/>
</dbReference>
<dbReference type="InterPro" id="IPR002563">
    <property type="entry name" value="Flavin_Rdtase-like_dom"/>
</dbReference>
<dbReference type="AlphaFoldDB" id="A0A562MNM1"/>
<name>A0A562MNM1_9HYPH</name>
<dbReference type="Pfam" id="PF01613">
    <property type="entry name" value="Flavin_Reduct"/>
    <property type="match status" value="1"/>
</dbReference>
<feature type="domain" description="Flavin reductase like" evidence="1">
    <location>
        <begin position="1"/>
        <end position="50"/>
    </location>
</feature>
<comment type="caution">
    <text evidence="2">The sequence shown here is derived from an EMBL/GenBank/DDBJ whole genome shotgun (WGS) entry which is preliminary data.</text>
</comment>
<reference evidence="2 3" key="1">
    <citation type="journal article" date="2015" name="Stand. Genomic Sci.">
        <title>Genomic Encyclopedia of Bacterial and Archaeal Type Strains, Phase III: the genomes of soil and plant-associated and newly described type strains.</title>
        <authorList>
            <person name="Whitman W.B."/>
            <person name="Woyke T."/>
            <person name="Klenk H.P."/>
            <person name="Zhou Y."/>
            <person name="Lilburn T.G."/>
            <person name="Beck B.J."/>
            <person name="De Vos P."/>
            <person name="Vandamme P."/>
            <person name="Eisen J.A."/>
            <person name="Garrity G."/>
            <person name="Hugenholtz P."/>
            <person name="Kyrpides N.C."/>
        </authorList>
    </citation>
    <scope>NUCLEOTIDE SEQUENCE [LARGE SCALE GENOMIC DNA]</scope>
    <source>
        <strain evidence="2 3">CGMCC 1.2546</strain>
    </source>
</reference>
<evidence type="ECO:0000313" key="2">
    <source>
        <dbReference type="EMBL" id="TWI21476.1"/>
    </source>
</evidence>
<proteinExistence type="predicted"/>
<dbReference type="GO" id="GO:0016646">
    <property type="term" value="F:oxidoreductase activity, acting on the CH-NH group of donors, NAD or NADP as acceptor"/>
    <property type="evidence" value="ECO:0007669"/>
    <property type="project" value="UniProtKB-ARBA"/>
</dbReference>
<dbReference type="Gene3D" id="2.30.110.10">
    <property type="entry name" value="Electron Transport, Fmn-binding Protein, Chain A"/>
    <property type="match status" value="1"/>
</dbReference>
<keyword evidence="3" id="KW-1185">Reference proteome</keyword>
<accession>A0A562MNM1</accession>
<dbReference type="GO" id="GO:0010181">
    <property type="term" value="F:FMN binding"/>
    <property type="evidence" value="ECO:0007669"/>
    <property type="project" value="InterPro"/>
</dbReference>
<evidence type="ECO:0000313" key="3">
    <source>
        <dbReference type="Proteomes" id="UP000317122"/>
    </source>
</evidence>
<evidence type="ECO:0000259" key="1">
    <source>
        <dbReference type="Pfam" id="PF01613"/>
    </source>
</evidence>
<dbReference type="EMBL" id="VLKT01000072">
    <property type="protein sequence ID" value="TWI21476.1"/>
    <property type="molecule type" value="Genomic_DNA"/>
</dbReference>
<dbReference type="InterPro" id="IPR012349">
    <property type="entry name" value="Split_barrel_FMN-bd"/>
</dbReference>